<keyword evidence="1" id="KW-0732">Signal</keyword>
<dbReference type="EMBL" id="BMAW01037960">
    <property type="protein sequence ID" value="GFU50616.1"/>
    <property type="molecule type" value="Genomic_DNA"/>
</dbReference>
<evidence type="ECO:0000313" key="3">
    <source>
        <dbReference type="Proteomes" id="UP000887013"/>
    </source>
</evidence>
<reference evidence="2" key="1">
    <citation type="submission" date="2020-08" db="EMBL/GenBank/DDBJ databases">
        <title>Multicomponent nature underlies the extraordinary mechanical properties of spider dragline silk.</title>
        <authorList>
            <person name="Kono N."/>
            <person name="Nakamura H."/>
            <person name="Mori M."/>
            <person name="Yoshida Y."/>
            <person name="Ohtoshi R."/>
            <person name="Malay A.D."/>
            <person name="Moran D.A.P."/>
            <person name="Tomita M."/>
            <person name="Numata K."/>
            <person name="Arakawa K."/>
        </authorList>
    </citation>
    <scope>NUCLEOTIDE SEQUENCE</scope>
</reference>
<feature type="chain" id="PRO_5036488284" description="Secreted protein" evidence="1">
    <location>
        <begin position="22"/>
        <end position="132"/>
    </location>
</feature>
<sequence length="132" mass="14170">MLFDSVQVLLTLALLAIGVNAQSGETDLPSILNCVATAGNQDLCDRLLDCGDKNFPPRYKAADDECKEEIVPEGPGNCNTGELFGNKDTRDEIGNCTAQRAPKDLTDNEQAALGRFADCITKLGDECFGKNN</sequence>
<keyword evidence="3" id="KW-1185">Reference proteome</keyword>
<dbReference type="AlphaFoldDB" id="A0A8X6R1N0"/>
<protein>
    <recommendedName>
        <fullName evidence="4">Secreted protein</fullName>
    </recommendedName>
</protein>
<proteinExistence type="predicted"/>
<dbReference type="Proteomes" id="UP000887013">
    <property type="component" value="Unassembled WGS sequence"/>
</dbReference>
<evidence type="ECO:0008006" key="4">
    <source>
        <dbReference type="Google" id="ProtNLM"/>
    </source>
</evidence>
<accession>A0A8X6R1N0</accession>
<evidence type="ECO:0000256" key="1">
    <source>
        <dbReference type="SAM" id="SignalP"/>
    </source>
</evidence>
<evidence type="ECO:0000313" key="2">
    <source>
        <dbReference type="EMBL" id="GFU50616.1"/>
    </source>
</evidence>
<feature type="signal peptide" evidence="1">
    <location>
        <begin position="1"/>
        <end position="21"/>
    </location>
</feature>
<gene>
    <name evidence="2" type="ORF">NPIL_585981</name>
</gene>
<name>A0A8X6R1N0_NEPPI</name>
<organism evidence="2 3">
    <name type="scientific">Nephila pilipes</name>
    <name type="common">Giant wood spider</name>
    <name type="synonym">Nephila maculata</name>
    <dbReference type="NCBI Taxonomy" id="299642"/>
    <lineage>
        <taxon>Eukaryota</taxon>
        <taxon>Metazoa</taxon>
        <taxon>Ecdysozoa</taxon>
        <taxon>Arthropoda</taxon>
        <taxon>Chelicerata</taxon>
        <taxon>Arachnida</taxon>
        <taxon>Araneae</taxon>
        <taxon>Araneomorphae</taxon>
        <taxon>Entelegynae</taxon>
        <taxon>Araneoidea</taxon>
        <taxon>Nephilidae</taxon>
        <taxon>Nephila</taxon>
    </lineage>
</organism>
<comment type="caution">
    <text evidence="2">The sequence shown here is derived from an EMBL/GenBank/DDBJ whole genome shotgun (WGS) entry which is preliminary data.</text>
</comment>